<protein>
    <submittedName>
        <fullName evidence="1">Uncharacterized protein</fullName>
    </submittedName>
</protein>
<dbReference type="Proteomes" id="UP000447434">
    <property type="component" value="Chromosome 1"/>
</dbReference>
<reference evidence="2" key="1">
    <citation type="journal article" date="2020" name="Nat. Commun.">
        <title>Genome sequence of the cluster root forming white lupin.</title>
        <authorList>
            <person name="Hufnagel B."/>
            <person name="Marques A."/>
            <person name="Soriano A."/>
            <person name="Marques L."/>
            <person name="Divol F."/>
            <person name="Doumas P."/>
            <person name="Sallet E."/>
            <person name="Mancinotti D."/>
            <person name="Carrere S."/>
            <person name="Marande W."/>
            <person name="Arribat S."/>
            <person name="Keller J."/>
            <person name="Huneau C."/>
            <person name="Blein T."/>
            <person name="Aime D."/>
            <person name="Laguerre M."/>
            <person name="Taylor J."/>
            <person name="Schubert V."/>
            <person name="Nelson M."/>
            <person name="Geu-Flores F."/>
            <person name="Crespi M."/>
            <person name="Gallardo-Guerrero K."/>
            <person name="Delaux P.-M."/>
            <person name="Salse J."/>
            <person name="Berges H."/>
            <person name="Guyot R."/>
            <person name="Gouzy J."/>
            <person name="Peret B."/>
        </authorList>
    </citation>
    <scope>NUCLEOTIDE SEQUENCE [LARGE SCALE GENOMIC DNA]</scope>
    <source>
        <strain evidence="2">cv. Amiga</strain>
    </source>
</reference>
<organism evidence="1 2">
    <name type="scientific">Lupinus albus</name>
    <name type="common">White lupine</name>
    <name type="synonym">Lupinus termis</name>
    <dbReference type="NCBI Taxonomy" id="3870"/>
    <lineage>
        <taxon>Eukaryota</taxon>
        <taxon>Viridiplantae</taxon>
        <taxon>Streptophyta</taxon>
        <taxon>Embryophyta</taxon>
        <taxon>Tracheophyta</taxon>
        <taxon>Spermatophyta</taxon>
        <taxon>Magnoliopsida</taxon>
        <taxon>eudicotyledons</taxon>
        <taxon>Gunneridae</taxon>
        <taxon>Pentapetalae</taxon>
        <taxon>rosids</taxon>
        <taxon>fabids</taxon>
        <taxon>Fabales</taxon>
        <taxon>Fabaceae</taxon>
        <taxon>Papilionoideae</taxon>
        <taxon>50 kb inversion clade</taxon>
        <taxon>genistoids sensu lato</taxon>
        <taxon>core genistoids</taxon>
        <taxon>Genisteae</taxon>
        <taxon>Lupinus</taxon>
    </lineage>
</organism>
<sequence>MGSLNPPFSSPLSPAVLAMVAAAEAALDTAEMSRRRYVFEAVVPFVIPVSVGSRR</sequence>
<evidence type="ECO:0000313" key="2">
    <source>
        <dbReference type="Proteomes" id="UP000447434"/>
    </source>
</evidence>
<keyword evidence="2" id="KW-1185">Reference proteome</keyword>
<evidence type="ECO:0000313" key="1">
    <source>
        <dbReference type="EMBL" id="KAE9622139.1"/>
    </source>
</evidence>
<accession>A0A6A4R858</accession>
<gene>
    <name evidence="1" type="ORF">Lalb_Chr01g0022141</name>
</gene>
<name>A0A6A4R858_LUPAL</name>
<dbReference type="AlphaFoldDB" id="A0A6A4R858"/>
<comment type="caution">
    <text evidence="1">The sequence shown here is derived from an EMBL/GenBank/DDBJ whole genome shotgun (WGS) entry which is preliminary data.</text>
</comment>
<proteinExistence type="predicted"/>
<dbReference type="EMBL" id="WOCE01000001">
    <property type="protein sequence ID" value="KAE9622139.1"/>
    <property type="molecule type" value="Genomic_DNA"/>
</dbReference>